<dbReference type="InterPro" id="IPR050490">
    <property type="entry name" value="Bact_solute-bd_prot1"/>
</dbReference>
<dbReference type="PANTHER" id="PTHR43649">
    <property type="entry name" value="ARABINOSE-BINDING PROTEIN-RELATED"/>
    <property type="match status" value="1"/>
</dbReference>
<sequence length="492" mass="53061">MTSRTPRRTRTPSVALLAALPALAVATGGCGLLGTDKKADTGEAGQGKVTITLAGPNQWNTSGSSFGPAWEALVDAFEKREPGIEVRTQVLPLDGFTQTITSQLAAGTAPELVFNQPPHKAHEVHALDEELQKPNPYVPGNQRWIDVFRKEYFGPDVSKALSKESGKLEYIPFNLVAIGLFYNKDAFTKAGIQQAPATWEDFRAACAKLKAAGYDPVALDKGALAAGWTWESITTQLTDKYYDQWNYFDVTGKPGKAPSVTEKSLSKAIKEGTLTAAKTPEVAESLKLYKEFFDNGTPNWSGVADGGATVGYRDFVTGKAAMSWGTDFAVEALKTDAKFAIGTMPFPTITKATTPVSTDAPARYGASVGGTSYMVPSTVKGEKYAATIKFLQFMSSPAIKPWLDATGGLPAIEGVEPSSETAGLLEGEWGKIYRVHGLPGGPEGSPFREVFDGFLLGKRSLQEELPDLQKWWDRGVEAGIKKNNWGDEDWAR</sequence>
<comment type="similarity">
    <text evidence="1">Belongs to the bacterial solute-binding protein 1 family.</text>
</comment>
<keyword evidence="6" id="KW-1185">Reference proteome</keyword>
<evidence type="ECO:0000313" key="6">
    <source>
        <dbReference type="Proteomes" id="UP001551675"/>
    </source>
</evidence>
<organism evidence="5 6">
    <name type="scientific">Microtetraspora glauca</name>
    <dbReference type="NCBI Taxonomy" id="1996"/>
    <lineage>
        <taxon>Bacteria</taxon>
        <taxon>Bacillati</taxon>
        <taxon>Actinomycetota</taxon>
        <taxon>Actinomycetes</taxon>
        <taxon>Streptosporangiales</taxon>
        <taxon>Streptosporangiaceae</taxon>
        <taxon>Microtetraspora</taxon>
    </lineage>
</organism>
<evidence type="ECO:0000256" key="4">
    <source>
        <dbReference type="SAM" id="SignalP"/>
    </source>
</evidence>
<dbReference type="RefSeq" id="WP_358140753.1">
    <property type="nucleotide sequence ID" value="NZ_JBFALK010000029.1"/>
</dbReference>
<protein>
    <submittedName>
        <fullName evidence="5">ABC transporter substrate-binding protein</fullName>
    </submittedName>
</protein>
<gene>
    <name evidence="5" type="ORF">AB0I59_37380</name>
</gene>
<dbReference type="Gene3D" id="3.40.190.10">
    <property type="entry name" value="Periplasmic binding protein-like II"/>
    <property type="match status" value="1"/>
</dbReference>
<accession>A0ABV3GRP8</accession>
<dbReference type="InterPro" id="IPR006061">
    <property type="entry name" value="SBP_1_CS"/>
</dbReference>
<comment type="caution">
    <text evidence="5">The sequence shown here is derived from an EMBL/GenBank/DDBJ whole genome shotgun (WGS) entry which is preliminary data.</text>
</comment>
<evidence type="ECO:0000313" key="5">
    <source>
        <dbReference type="EMBL" id="MEV0974301.1"/>
    </source>
</evidence>
<dbReference type="EMBL" id="JBFALK010000029">
    <property type="protein sequence ID" value="MEV0974301.1"/>
    <property type="molecule type" value="Genomic_DNA"/>
</dbReference>
<keyword evidence="2" id="KW-0813">Transport</keyword>
<evidence type="ECO:0000256" key="1">
    <source>
        <dbReference type="ARBA" id="ARBA00008520"/>
    </source>
</evidence>
<feature type="signal peptide" evidence="4">
    <location>
        <begin position="1"/>
        <end position="24"/>
    </location>
</feature>
<keyword evidence="3 4" id="KW-0732">Signal</keyword>
<dbReference type="PROSITE" id="PS51257">
    <property type="entry name" value="PROKAR_LIPOPROTEIN"/>
    <property type="match status" value="1"/>
</dbReference>
<proteinExistence type="inferred from homology"/>
<dbReference type="PANTHER" id="PTHR43649:SF12">
    <property type="entry name" value="DIACETYLCHITOBIOSE BINDING PROTEIN DASA"/>
    <property type="match status" value="1"/>
</dbReference>
<feature type="chain" id="PRO_5046318520" evidence="4">
    <location>
        <begin position="25"/>
        <end position="492"/>
    </location>
</feature>
<dbReference type="InterPro" id="IPR006059">
    <property type="entry name" value="SBP"/>
</dbReference>
<dbReference type="Proteomes" id="UP001551675">
    <property type="component" value="Unassembled WGS sequence"/>
</dbReference>
<dbReference type="Pfam" id="PF01547">
    <property type="entry name" value="SBP_bac_1"/>
    <property type="match status" value="1"/>
</dbReference>
<dbReference type="SUPFAM" id="SSF53850">
    <property type="entry name" value="Periplasmic binding protein-like II"/>
    <property type="match status" value="1"/>
</dbReference>
<evidence type="ECO:0000256" key="2">
    <source>
        <dbReference type="ARBA" id="ARBA00022448"/>
    </source>
</evidence>
<dbReference type="PROSITE" id="PS01037">
    <property type="entry name" value="SBP_BACTERIAL_1"/>
    <property type="match status" value="1"/>
</dbReference>
<name>A0ABV3GRP8_MICGL</name>
<reference evidence="5 6" key="1">
    <citation type="submission" date="2024-06" db="EMBL/GenBank/DDBJ databases">
        <title>The Natural Products Discovery Center: Release of the First 8490 Sequenced Strains for Exploring Actinobacteria Biosynthetic Diversity.</title>
        <authorList>
            <person name="Kalkreuter E."/>
            <person name="Kautsar S.A."/>
            <person name="Yang D."/>
            <person name="Bader C.D."/>
            <person name="Teijaro C.N."/>
            <person name="Fluegel L."/>
            <person name="Davis C.M."/>
            <person name="Simpson J.R."/>
            <person name="Lauterbach L."/>
            <person name="Steele A.D."/>
            <person name="Gui C."/>
            <person name="Meng S."/>
            <person name="Li G."/>
            <person name="Viehrig K."/>
            <person name="Ye F."/>
            <person name="Su P."/>
            <person name="Kiefer A.F."/>
            <person name="Nichols A."/>
            <person name="Cepeda A.J."/>
            <person name="Yan W."/>
            <person name="Fan B."/>
            <person name="Jiang Y."/>
            <person name="Adhikari A."/>
            <person name="Zheng C.-J."/>
            <person name="Schuster L."/>
            <person name="Cowan T.M."/>
            <person name="Smanski M.J."/>
            <person name="Chevrette M.G."/>
            <person name="De Carvalho L.P.S."/>
            <person name="Shen B."/>
        </authorList>
    </citation>
    <scope>NUCLEOTIDE SEQUENCE [LARGE SCALE GENOMIC DNA]</scope>
    <source>
        <strain evidence="5 6">NPDC050100</strain>
    </source>
</reference>
<evidence type="ECO:0000256" key="3">
    <source>
        <dbReference type="ARBA" id="ARBA00022729"/>
    </source>
</evidence>